<evidence type="ECO:0000313" key="3">
    <source>
        <dbReference type="Proteomes" id="UP000281406"/>
    </source>
</evidence>
<evidence type="ECO:0000256" key="1">
    <source>
        <dbReference type="SAM" id="MobiDB-lite"/>
    </source>
</evidence>
<evidence type="ECO:0000313" key="2">
    <source>
        <dbReference type="EMBL" id="ROI81982.1"/>
    </source>
</evidence>
<dbReference type="EMBL" id="RJVU01067793">
    <property type="protein sequence ID" value="ROI81982.1"/>
    <property type="molecule type" value="Genomic_DNA"/>
</dbReference>
<name>A0A3N0XNP1_ANAGA</name>
<proteinExistence type="predicted"/>
<feature type="region of interest" description="Disordered" evidence="1">
    <location>
        <begin position="1"/>
        <end position="30"/>
    </location>
</feature>
<sequence length="72" mass="7917">MRSEEGTEKENTHDNTGANREKDFPEGHIHLGSTPAGLPYLLGFDFVLILIDFSQLMDVDTGVVVLLCVLSI</sequence>
<feature type="compositionally biased region" description="Basic and acidic residues" evidence="1">
    <location>
        <begin position="1"/>
        <end position="29"/>
    </location>
</feature>
<accession>A0A3N0XNP1</accession>
<protein>
    <submittedName>
        <fullName evidence="2">Uncharacterized protein</fullName>
    </submittedName>
</protein>
<keyword evidence="3" id="KW-1185">Reference proteome</keyword>
<dbReference type="Proteomes" id="UP000281406">
    <property type="component" value="Unassembled WGS sequence"/>
</dbReference>
<comment type="caution">
    <text evidence="2">The sequence shown here is derived from an EMBL/GenBank/DDBJ whole genome shotgun (WGS) entry which is preliminary data.</text>
</comment>
<organism evidence="2 3">
    <name type="scientific">Anabarilius grahami</name>
    <name type="common">Kanglang fish</name>
    <name type="synonym">Barilius grahami</name>
    <dbReference type="NCBI Taxonomy" id="495550"/>
    <lineage>
        <taxon>Eukaryota</taxon>
        <taxon>Metazoa</taxon>
        <taxon>Chordata</taxon>
        <taxon>Craniata</taxon>
        <taxon>Vertebrata</taxon>
        <taxon>Euteleostomi</taxon>
        <taxon>Actinopterygii</taxon>
        <taxon>Neopterygii</taxon>
        <taxon>Teleostei</taxon>
        <taxon>Ostariophysi</taxon>
        <taxon>Cypriniformes</taxon>
        <taxon>Xenocyprididae</taxon>
        <taxon>Xenocypridinae</taxon>
        <taxon>Xenocypridinae incertae sedis</taxon>
        <taxon>Anabarilius</taxon>
    </lineage>
</organism>
<reference evidence="2 3" key="1">
    <citation type="submission" date="2018-10" db="EMBL/GenBank/DDBJ databases">
        <title>Genome assembly for a Yunnan-Guizhou Plateau 3E fish, Anabarilius grahami (Regan), and its evolutionary and genetic applications.</title>
        <authorList>
            <person name="Jiang W."/>
        </authorList>
    </citation>
    <scope>NUCLEOTIDE SEQUENCE [LARGE SCALE GENOMIC DNA]</scope>
    <source>
        <strain evidence="2">AG-KIZ</strain>
        <tissue evidence="2">Muscle</tissue>
    </source>
</reference>
<dbReference type="AlphaFoldDB" id="A0A3N0XNP1"/>
<gene>
    <name evidence="2" type="ORF">DPX16_22217</name>
</gene>